<comment type="caution">
    <text evidence="10">Lacks conserved residue(s) required for the propagation of feature annotation.</text>
</comment>
<keyword evidence="13" id="KW-1185">Reference proteome</keyword>
<feature type="transmembrane region" description="Helical" evidence="10">
    <location>
        <begin position="154"/>
        <end position="175"/>
    </location>
</feature>
<comment type="subunit">
    <text evidence="10">Forms a complex with SecD. Part of the essential Sec protein translocation apparatus which comprises SecA, SecYEG and auxiliary proteins SecDF-YajC and YidC.</text>
</comment>
<keyword evidence="9 10" id="KW-0472">Membrane</keyword>
<comment type="caution">
    <text evidence="12">The sequence shown here is derived from an EMBL/GenBank/DDBJ whole genome shotgun (WGS) entry which is preliminary data.</text>
</comment>
<dbReference type="PROSITE" id="PS50156">
    <property type="entry name" value="SSD"/>
    <property type="match status" value="1"/>
</dbReference>
<comment type="similarity">
    <text evidence="10">Belongs to the SecD/SecF family. SecF subfamily.</text>
</comment>
<comment type="function">
    <text evidence="10">Part of the Sec protein translocase complex. Interacts with the SecYEG preprotein conducting channel. SecDF uses the proton motive force (PMF) to complete protein translocation after the ATP-dependent function of SecA.</text>
</comment>
<sequence>MKVSNIPFMAMRKVVAALSLLLIVISIVSLSTKGLEFGLDFTGGTLVEVAYEVAPDLDQVRQSLADNGYGDVVVQNFGSSTDVVVRLADVFTPTLGDEVLLALQQESAGVELMRSEFVGAQVGEELREQGGLGMLLALAIVMLYVAVRFQYKFSVASVAALAHDVVITLGVFSVLGMEFDLTVLAALLAVVGYSLNDTIVVCDRIRENFRIMRDIETVDLINESINQTLGRTLITSLTTMFTLLVLFFFGGEAIHSFAFALLVGVVIGTYSSVFVAANLLIAQNLTKEDLIPTPKEEFEDEMP</sequence>
<protein>
    <recommendedName>
        <fullName evidence="10">Protein-export membrane protein SecF</fullName>
    </recommendedName>
</protein>
<dbReference type="PANTHER" id="PTHR30081">
    <property type="entry name" value="PROTEIN-EXPORT MEMBRANE PROTEIN SEC"/>
    <property type="match status" value="1"/>
</dbReference>
<keyword evidence="3 10" id="KW-1003">Cell membrane</keyword>
<evidence type="ECO:0000256" key="4">
    <source>
        <dbReference type="ARBA" id="ARBA00022519"/>
    </source>
</evidence>
<keyword evidence="7 10" id="KW-1133">Transmembrane helix</keyword>
<dbReference type="Pfam" id="PF02355">
    <property type="entry name" value="SecD_SecF_C"/>
    <property type="match status" value="1"/>
</dbReference>
<dbReference type="HAMAP" id="MF_01464_B">
    <property type="entry name" value="SecF_B"/>
    <property type="match status" value="1"/>
</dbReference>
<evidence type="ECO:0000256" key="5">
    <source>
        <dbReference type="ARBA" id="ARBA00022692"/>
    </source>
</evidence>
<dbReference type="EMBL" id="JAPUBN010000019">
    <property type="protein sequence ID" value="MCZ2723070.1"/>
    <property type="molecule type" value="Genomic_DNA"/>
</dbReference>
<accession>A0ABT4JXF5</accession>
<dbReference type="Proteomes" id="UP001149719">
    <property type="component" value="Unassembled WGS sequence"/>
</dbReference>
<dbReference type="Pfam" id="PF07549">
    <property type="entry name" value="Sec_GG"/>
    <property type="match status" value="1"/>
</dbReference>
<keyword evidence="8 10" id="KW-0811">Translocation</keyword>
<comment type="subcellular location">
    <subcellularLocation>
        <location evidence="1 10">Cell membrane</location>
        <topology evidence="1 10">Multi-pass membrane protein</topology>
    </subcellularLocation>
</comment>
<evidence type="ECO:0000256" key="3">
    <source>
        <dbReference type="ARBA" id="ARBA00022475"/>
    </source>
</evidence>
<feature type="transmembrane region" description="Helical" evidence="10">
    <location>
        <begin position="130"/>
        <end position="147"/>
    </location>
</feature>
<dbReference type="PANTHER" id="PTHR30081:SF8">
    <property type="entry name" value="PROTEIN TRANSLOCASE SUBUNIT SECF"/>
    <property type="match status" value="1"/>
</dbReference>
<dbReference type="InterPro" id="IPR000731">
    <property type="entry name" value="SSD"/>
</dbReference>
<evidence type="ECO:0000256" key="7">
    <source>
        <dbReference type="ARBA" id="ARBA00022989"/>
    </source>
</evidence>
<feature type="transmembrane region" description="Helical" evidence="10">
    <location>
        <begin position="181"/>
        <end position="202"/>
    </location>
</feature>
<gene>
    <name evidence="10 12" type="primary">secF</name>
    <name evidence="12" type="ORF">O1D97_15965</name>
</gene>
<evidence type="ECO:0000256" key="9">
    <source>
        <dbReference type="ARBA" id="ARBA00023136"/>
    </source>
</evidence>
<dbReference type="InterPro" id="IPR022813">
    <property type="entry name" value="SecD/SecF_arch_bac"/>
</dbReference>
<evidence type="ECO:0000256" key="2">
    <source>
        <dbReference type="ARBA" id="ARBA00022448"/>
    </source>
</evidence>
<organism evidence="12 13">
    <name type="scientific">Marinomonas phaeophyticola</name>
    <dbReference type="NCBI Taxonomy" id="3004091"/>
    <lineage>
        <taxon>Bacteria</taxon>
        <taxon>Pseudomonadati</taxon>
        <taxon>Pseudomonadota</taxon>
        <taxon>Gammaproteobacteria</taxon>
        <taxon>Oceanospirillales</taxon>
        <taxon>Oceanospirillaceae</taxon>
        <taxon>Marinomonas</taxon>
    </lineage>
</organism>
<evidence type="ECO:0000259" key="11">
    <source>
        <dbReference type="PROSITE" id="PS50156"/>
    </source>
</evidence>
<keyword evidence="6 10" id="KW-0653">Protein transport</keyword>
<evidence type="ECO:0000256" key="8">
    <source>
        <dbReference type="ARBA" id="ARBA00023010"/>
    </source>
</evidence>
<dbReference type="SUPFAM" id="SSF82866">
    <property type="entry name" value="Multidrug efflux transporter AcrB transmembrane domain"/>
    <property type="match status" value="1"/>
</dbReference>
<feature type="transmembrane region" description="Helical" evidence="10">
    <location>
        <begin position="257"/>
        <end position="281"/>
    </location>
</feature>
<dbReference type="InterPro" id="IPR022646">
    <property type="entry name" value="SecD/SecF_CS"/>
</dbReference>
<evidence type="ECO:0000256" key="10">
    <source>
        <dbReference type="HAMAP-Rule" id="MF_01464"/>
    </source>
</evidence>
<dbReference type="InterPro" id="IPR005665">
    <property type="entry name" value="SecF_bac"/>
</dbReference>
<dbReference type="InterPro" id="IPR022645">
    <property type="entry name" value="SecD/SecF_bac"/>
</dbReference>
<dbReference type="NCBIfam" id="TIGR00916">
    <property type="entry name" value="2A0604s01"/>
    <property type="match status" value="1"/>
</dbReference>
<evidence type="ECO:0000313" key="12">
    <source>
        <dbReference type="EMBL" id="MCZ2723070.1"/>
    </source>
</evidence>
<dbReference type="PRINTS" id="PR01755">
    <property type="entry name" value="SECFTRNLCASE"/>
</dbReference>
<evidence type="ECO:0000256" key="6">
    <source>
        <dbReference type="ARBA" id="ARBA00022927"/>
    </source>
</evidence>
<evidence type="ECO:0000256" key="1">
    <source>
        <dbReference type="ARBA" id="ARBA00004651"/>
    </source>
</evidence>
<dbReference type="Gene3D" id="1.20.1640.10">
    <property type="entry name" value="Multidrug efflux transporter AcrB transmembrane domain"/>
    <property type="match status" value="1"/>
</dbReference>
<keyword evidence="5 10" id="KW-0812">Transmembrane</keyword>
<keyword evidence="2 10" id="KW-0813">Transport</keyword>
<dbReference type="InterPro" id="IPR055344">
    <property type="entry name" value="SecD_SecF_C_bact"/>
</dbReference>
<keyword evidence="4" id="KW-0997">Cell inner membrane</keyword>
<dbReference type="InterPro" id="IPR048634">
    <property type="entry name" value="SecD_SecF_C"/>
</dbReference>
<reference evidence="12" key="1">
    <citation type="submission" date="2022-12" db="EMBL/GenBank/DDBJ databases">
        <title>Marinomonas 15G1-11 sp. nov, isolated from marine algae.</title>
        <authorList>
            <person name="Butt M."/>
            <person name="Choi D.G."/>
            <person name="Kim J.M."/>
            <person name="Lee J.K."/>
            <person name="Baek J.H."/>
            <person name="Jeon C.O."/>
        </authorList>
    </citation>
    <scope>NUCLEOTIDE SEQUENCE</scope>
    <source>
        <strain evidence="12">15G1-11</strain>
    </source>
</reference>
<feature type="domain" description="SSD" evidence="11">
    <location>
        <begin position="147"/>
        <end position="282"/>
    </location>
</feature>
<feature type="transmembrane region" description="Helical" evidence="10">
    <location>
        <begin position="233"/>
        <end position="251"/>
    </location>
</feature>
<proteinExistence type="inferred from homology"/>
<name>A0ABT4JXF5_9GAMM</name>
<dbReference type="RefSeq" id="WP_269127162.1">
    <property type="nucleotide sequence ID" value="NZ_JAPUBN010000019.1"/>
</dbReference>
<dbReference type="NCBIfam" id="TIGR00966">
    <property type="entry name" value="transloc_SecF"/>
    <property type="match status" value="1"/>
</dbReference>
<evidence type="ECO:0000313" key="13">
    <source>
        <dbReference type="Proteomes" id="UP001149719"/>
    </source>
</evidence>